<dbReference type="InterPro" id="IPR008278">
    <property type="entry name" value="4-PPantetheinyl_Trfase_dom"/>
</dbReference>
<evidence type="ECO:0000256" key="3">
    <source>
        <dbReference type="SAM" id="MobiDB-lite"/>
    </source>
</evidence>
<keyword evidence="2 5" id="KW-0808">Transferase</keyword>
<evidence type="ECO:0000313" key="5">
    <source>
        <dbReference type="EMBL" id="SFL84129.1"/>
    </source>
</evidence>
<dbReference type="GO" id="GO:0005829">
    <property type="term" value="C:cytosol"/>
    <property type="evidence" value="ECO:0007669"/>
    <property type="project" value="TreeGrafter"/>
</dbReference>
<dbReference type="PANTHER" id="PTHR12215">
    <property type="entry name" value="PHOSPHOPANTETHEINE TRANSFERASE"/>
    <property type="match status" value="1"/>
</dbReference>
<dbReference type="GO" id="GO:0008897">
    <property type="term" value="F:holo-[acyl-carrier-protein] synthase activity"/>
    <property type="evidence" value="ECO:0007669"/>
    <property type="project" value="InterPro"/>
</dbReference>
<sequence>MAPSARAAGSGEHGGGGPGLLEVAGPHGPWDRVRGELAHRGTAVVAGRLPDWRLPGGEAALRRMLGRDWHRYEAMSQPLMKERFSASRLLLRHVIAAAIDTVPEQVDLAYQPGGRPYVRGCDQIDISLSHTRRTLVAGITRRGRIGVDVESADRRMAGTGSESQGCTPYELARLDEGEAGERNATLVRLWTLKEAYSKALGQGLRFRFTEFGFDLGADRIRLVRPDGTPADGGEWAFGTGVLGGDPGGDPDGGQDGDPGGGYVVGTAVYDSGFGETSDLSVRTALDAGLLDALLGAAAPPTAFEADPRAAP</sequence>
<name>A0A1I4L010_9ACTN</name>
<dbReference type="Gene3D" id="3.90.470.20">
    <property type="entry name" value="4'-phosphopantetheinyl transferase domain"/>
    <property type="match status" value="1"/>
</dbReference>
<organism evidence="5 6">
    <name type="scientific">Streptomyces pini</name>
    <dbReference type="NCBI Taxonomy" id="1520580"/>
    <lineage>
        <taxon>Bacteria</taxon>
        <taxon>Bacillati</taxon>
        <taxon>Actinomycetota</taxon>
        <taxon>Actinomycetes</taxon>
        <taxon>Kitasatosporales</taxon>
        <taxon>Streptomycetaceae</taxon>
        <taxon>Streptomyces</taxon>
    </lineage>
</organism>
<protein>
    <submittedName>
        <fullName evidence="5">4'-phosphopantetheinyl transferase</fullName>
    </submittedName>
</protein>
<feature type="compositionally biased region" description="Low complexity" evidence="3">
    <location>
        <begin position="1"/>
        <end position="10"/>
    </location>
</feature>
<dbReference type="RefSeq" id="WP_217655937.1">
    <property type="nucleotide sequence ID" value="NZ_FOSG01000029.1"/>
</dbReference>
<comment type="similarity">
    <text evidence="1">Belongs to the P-Pant transferase superfamily. Gsp/Sfp/HetI/AcpT family.</text>
</comment>
<feature type="domain" description="4'-phosphopantetheinyl transferase" evidence="4">
    <location>
        <begin position="144"/>
        <end position="224"/>
    </location>
</feature>
<evidence type="ECO:0000256" key="1">
    <source>
        <dbReference type="ARBA" id="ARBA00010990"/>
    </source>
</evidence>
<feature type="region of interest" description="Disordered" evidence="3">
    <location>
        <begin position="1"/>
        <end position="26"/>
    </location>
</feature>
<dbReference type="InterPro" id="IPR050559">
    <property type="entry name" value="P-Pant_transferase_sf"/>
</dbReference>
<dbReference type="PANTHER" id="PTHR12215:SF10">
    <property type="entry name" value="L-AMINOADIPATE-SEMIALDEHYDE DEHYDROGENASE-PHOSPHOPANTETHEINYL TRANSFERASE"/>
    <property type="match status" value="1"/>
</dbReference>
<dbReference type="Pfam" id="PF01648">
    <property type="entry name" value="ACPS"/>
    <property type="match status" value="1"/>
</dbReference>
<keyword evidence="6" id="KW-1185">Reference proteome</keyword>
<dbReference type="SUPFAM" id="SSF56214">
    <property type="entry name" value="4'-phosphopantetheinyl transferase"/>
    <property type="match status" value="2"/>
</dbReference>
<dbReference type="InterPro" id="IPR037143">
    <property type="entry name" value="4-PPantetheinyl_Trfase_dom_sf"/>
</dbReference>
<reference evidence="6" key="1">
    <citation type="submission" date="2016-10" db="EMBL/GenBank/DDBJ databases">
        <authorList>
            <person name="Varghese N."/>
            <person name="Submissions S."/>
        </authorList>
    </citation>
    <scope>NUCLEOTIDE SEQUENCE [LARGE SCALE GENOMIC DNA]</scope>
    <source>
        <strain evidence="6">PL19</strain>
    </source>
</reference>
<evidence type="ECO:0000259" key="4">
    <source>
        <dbReference type="Pfam" id="PF01648"/>
    </source>
</evidence>
<dbReference type="GO" id="GO:0000287">
    <property type="term" value="F:magnesium ion binding"/>
    <property type="evidence" value="ECO:0007669"/>
    <property type="project" value="InterPro"/>
</dbReference>
<dbReference type="EMBL" id="FOSG01000029">
    <property type="protein sequence ID" value="SFL84129.1"/>
    <property type="molecule type" value="Genomic_DNA"/>
</dbReference>
<dbReference type="AlphaFoldDB" id="A0A1I4L010"/>
<evidence type="ECO:0000313" key="6">
    <source>
        <dbReference type="Proteomes" id="UP000198928"/>
    </source>
</evidence>
<dbReference type="GO" id="GO:0019878">
    <property type="term" value="P:lysine biosynthetic process via aminoadipic acid"/>
    <property type="evidence" value="ECO:0007669"/>
    <property type="project" value="TreeGrafter"/>
</dbReference>
<accession>A0A1I4L010</accession>
<dbReference type="Proteomes" id="UP000198928">
    <property type="component" value="Unassembled WGS sequence"/>
</dbReference>
<gene>
    <name evidence="5" type="ORF">SAMN05192584_1297</name>
</gene>
<proteinExistence type="inferred from homology"/>
<evidence type="ECO:0000256" key="2">
    <source>
        <dbReference type="ARBA" id="ARBA00022679"/>
    </source>
</evidence>